<proteinExistence type="predicted"/>
<gene>
    <name evidence="1" type="ORF">M8C21_015908</name>
</gene>
<dbReference type="AlphaFoldDB" id="A0AAD5GXP2"/>
<feature type="non-terminal residue" evidence="1">
    <location>
        <position position="188"/>
    </location>
</feature>
<organism evidence="1 2">
    <name type="scientific">Ambrosia artemisiifolia</name>
    <name type="common">Common ragweed</name>
    <dbReference type="NCBI Taxonomy" id="4212"/>
    <lineage>
        <taxon>Eukaryota</taxon>
        <taxon>Viridiplantae</taxon>
        <taxon>Streptophyta</taxon>
        <taxon>Embryophyta</taxon>
        <taxon>Tracheophyta</taxon>
        <taxon>Spermatophyta</taxon>
        <taxon>Magnoliopsida</taxon>
        <taxon>eudicotyledons</taxon>
        <taxon>Gunneridae</taxon>
        <taxon>Pentapetalae</taxon>
        <taxon>asterids</taxon>
        <taxon>campanulids</taxon>
        <taxon>Asterales</taxon>
        <taxon>Asteraceae</taxon>
        <taxon>Asteroideae</taxon>
        <taxon>Heliantheae alliance</taxon>
        <taxon>Heliantheae</taxon>
        <taxon>Ambrosia</taxon>
    </lineage>
</organism>
<dbReference type="EMBL" id="JAMZMK010001117">
    <property type="protein sequence ID" value="KAI7755443.1"/>
    <property type="molecule type" value="Genomic_DNA"/>
</dbReference>
<evidence type="ECO:0000313" key="1">
    <source>
        <dbReference type="EMBL" id="KAI7755443.1"/>
    </source>
</evidence>
<keyword evidence="2" id="KW-1185">Reference proteome</keyword>
<reference evidence="1" key="1">
    <citation type="submission" date="2022-06" db="EMBL/GenBank/DDBJ databases">
        <title>Uncovering the hologenomic basis of an extraordinary plant invasion.</title>
        <authorList>
            <person name="Bieker V.C."/>
            <person name="Martin M.D."/>
            <person name="Gilbert T."/>
            <person name="Hodgins K."/>
            <person name="Battlay P."/>
            <person name="Petersen B."/>
            <person name="Wilson J."/>
        </authorList>
    </citation>
    <scope>NUCLEOTIDE SEQUENCE</scope>
    <source>
        <strain evidence="1">AA19_3_7</strain>
        <tissue evidence="1">Leaf</tissue>
    </source>
</reference>
<comment type="caution">
    <text evidence="1">The sequence shown here is derived from an EMBL/GenBank/DDBJ whole genome shotgun (WGS) entry which is preliminary data.</text>
</comment>
<dbReference type="Proteomes" id="UP001206925">
    <property type="component" value="Unassembled WGS sequence"/>
</dbReference>
<name>A0AAD5GXP2_AMBAR</name>
<protein>
    <submittedName>
        <fullName evidence="1">Uncharacterized protein</fullName>
    </submittedName>
</protein>
<sequence>EHILKDLLVDGTVTNARTEKGLNLGIFKERFIHESKLDSIFKVAFGIDFRSTCGSCEGLKKLSISDQRLRTRIECSRDKIISGKQIGFSHRNYGVEPAQVGVFDSQEGSSLMSLSQKDGFAMDGFIHKAPLSSQLYRSNTLSCGSSVDHVDDGYDVTKGDIATYQPYAIGRVKFDEFNPERWFRQIVK</sequence>
<accession>A0AAD5GXP2</accession>
<evidence type="ECO:0000313" key="2">
    <source>
        <dbReference type="Proteomes" id="UP001206925"/>
    </source>
</evidence>